<protein>
    <submittedName>
        <fullName evidence="1">Protein p49</fullName>
    </submittedName>
</protein>
<dbReference type="Proteomes" id="UP000004221">
    <property type="component" value="Unassembled WGS sequence"/>
</dbReference>
<dbReference type="OrthoDB" id="9814556at2"/>
<evidence type="ECO:0000313" key="2">
    <source>
        <dbReference type="Proteomes" id="UP000004221"/>
    </source>
</evidence>
<sequence>MASIIGDIRQRRFDAIITGSGPNGLAAAITLARAGRSVLVLESEATVGGGTRSAELTLPGFVHDICSAVHPLAVASPFVRSLPPGDVHLEWVHPPAPLAHPLDDGTAVMLERSVTATAYGLGPDAVAYRRLMTPLVDDCTELMTDILGPFRLPSHPLAFARFGWYAIRPARGLAESVFSGERARALFAGLAAHSILPLEKPVSAGFGLVLAMLGHAAGWPLARGGSQQIADRLAGYLRSLGGEIIAGTRFSSLDQLPDAGTILLDVTPRQVIDIAGDRLPARYRRRLARYRYGPGAFKVDWALDGPIPWRAKECERAATVHLGGTLAEIAASERAVWRGMHPARPFVLLAQPSLFDQSRAPAGKQTVWAYCHVPNGSTFDMTQRIEAQIERFAPGFRDRILARSVMPPAALERHNANYIGGDINGGVQDIRQLFTRPVPRLVPYATPLRGLYICSSSTPPGGGVHGMCGYFAARAALGSMTG</sequence>
<dbReference type="PRINTS" id="PR00411">
    <property type="entry name" value="PNDRDTASEI"/>
</dbReference>
<dbReference type="AlphaFoldDB" id="I4ELQ6"/>
<dbReference type="PANTHER" id="PTHR10668">
    <property type="entry name" value="PHYTOENE DEHYDROGENASE"/>
    <property type="match status" value="1"/>
</dbReference>
<accession>I4ELQ6</accession>
<organism evidence="1 2">
    <name type="scientific">Nitrolancea hollandica Lb</name>
    <dbReference type="NCBI Taxonomy" id="1129897"/>
    <lineage>
        <taxon>Bacteria</taxon>
        <taxon>Pseudomonadati</taxon>
        <taxon>Thermomicrobiota</taxon>
        <taxon>Thermomicrobia</taxon>
        <taxon>Sphaerobacterales</taxon>
        <taxon>Sphaerobacterineae</taxon>
        <taxon>Sphaerobacteraceae</taxon>
        <taxon>Nitrolancea</taxon>
    </lineage>
</organism>
<dbReference type="PANTHER" id="PTHR10668:SF105">
    <property type="entry name" value="DEHYDROGENASE-RELATED"/>
    <property type="match status" value="1"/>
</dbReference>
<dbReference type="SUPFAM" id="SSF51905">
    <property type="entry name" value="FAD/NAD(P)-binding domain"/>
    <property type="match status" value="1"/>
</dbReference>
<name>I4ELQ6_9BACT</name>
<proteinExistence type="predicted"/>
<dbReference type="RefSeq" id="WP_008480646.1">
    <property type="nucleotide sequence ID" value="NZ_CAGS01000473.1"/>
</dbReference>
<dbReference type="EMBL" id="CAGS01000473">
    <property type="protein sequence ID" value="CCF85618.1"/>
    <property type="molecule type" value="Genomic_DNA"/>
</dbReference>
<gene>
    <name evidence="1" type="primary">p</name>
    <name evidence="1" type="ORF">NITHO_5240005</name>
</gene>
<reference evidence="1 2" key="1">
    <citation type="journal article" date="2012" name="ISME J.">
        <title>Nitrification expanded: discovery, physiology and genomics of a nitrite-oxidizing bacterium from the phylum Chloroflexi.</title>
        <authorList>
            <person name="Sorokin D.Y."/>
            <person name="Lucker S."/>
            <person name="Vejmelkova D."/>
            <person name="Kostrikina N.A."/>
            <person name="Kleerebezem R."/>
            <person name="Rijpstra W.I."/>
            <person name="Damste J.S."/>
            <person name="Le Paslier D."/>
            <person name="Muyzer G."/>
            <person name="Wagner M."/>
            <person name="van Loosdrecht M.C."/>
            <person name="Daims H."/>
        </authorList>
    </citation>
    <scope>NUCLEOTIDE SEQUENCE [LARGE SCALE GENOMIC DNA]</scope>
    <source>
        <strain evidence="2">none</strain>
    </source>
</reference>
<comment type="caution">
    <text evidence="1">The sequence shown here is derived from an EMBL/GenBank/DDBJ whole genome shotgun (WGS) entry which is preliminary data.</text>
</comment>
<evidence type="ECO:0000313" key="1">
    <source>
        <dbReference type="EMBL" id="CCF85618.1"/>
    </source>
</evidence>
<dbReference type="InterPro" id="IPR036188">
    <property type="entry name" value="FAD/NAD-bd_sf"/>
</dbReference>
<keyword evidence="2" id="KW-1185">Reference proteome</keyword>
<dbReference type="Gene3D" id="3.50.50.60">
    <property type="entry name" value="FAD/NAD(P)-binding domain"/>
    <property type="match status" value="1"/>
</dbReference>
<dbReference type="Pfam" id="PF13450">
    <property type="entry name" value="NAD_binding_8"/>
    <property type="match status" value="1"/>
</dbReference>